<dbReference type="AlphaFoldDB" id="T1JBH6"/>
<accession>T1JBH6</accession>
<dbReference type="STRING" id="126957.T1JBH6"/>
<comment type="similarity">
    <text evidence="2">Belongs to the short-chain dehydrogenases/reductases (SDR) family.</text>
</comment>
<keyword evidence="1" id="KW-0560">Oxidoreductase</keyword>
<dbReference type="EnsemblMetazoa" id="SMAR011122-RA">
    <property type="protein sequence ID" value="SMAR011122-PA"/>
    <property type="gene ID" value="SMAR011122"/>
</dbReference>
<evidence type="ECO:0000256" key="1">
    <source>
        <dbReference type="ARBA" id="ARBA00023002"/>
    </source>
</evidence>
<dbReference type="EMBL" id="JH432010">
    <property type="status" value="NOT_ANNOTATED_CDS"/>
    <property type="molecule type" value="Genomic_DNA"/>
</dbReference>
<dbReference type="PROSITE" id="PS00061">
    <property type="entry name" value="ADH_SHORT"/>
    <property type="match status" value="1"/>
</dbReference>
<dbReference type="Pfam" id="PF00106">
    <property type="entry name" value="adh_short"/>
    <property type="match status" value="1"/>
</dbReference>
<feature type="chain" id="PRO_5005712284" evidence="3">
    <location>
        <begin position="19"/>
        <end position="337"/>
    </location>
</feature>
<sequence>MDLTTVIIAVLMILAVVSWKICSKPTNFLLPDKKVVLVTGCDSGIGLGTAVHLHHLGFHVFAGCRQIGSEGALKLQNINSERLVPIQIDITNQTEIDAAVEKLKVYCEKNNCHFWSLINNAGVCIAGRVEWLTWEQIEKQVNVNVLGLMRMIRAFVPMLKLTKGRIINVGSISARWPYPKFGPYVGTKAAIEALSQVLRVDLATSEIKVIVVAPGNHCRITKLFENQLEYAQQQWDSFAPELRKELEGKFWNLQNNIIDFSRISCPDTFENSAIERDMQLAVMAVSPKQYYLSSTLLLEIMMYFYEWMPAELRTYLMVLFDSYSVREKKDLPFILKM</sequence>
<dbReference type="InterPro" id="IPR020904">
    <property type="entry name" value="Sc_DH/Rdtase_CS"/>
</dbReference>
<dbReference type="Gene3D" id="3.40.50.720">
    <property type="entry name" value="NAD(P)-binding Rossmann-like Domain"/>
    <property type="match status" value="1"/>
</dbReference>
<organism evidence="4 5">
    <name type="scientific">Strigamia maritima</name>
    <name type="common">European centipede</name>
    <name type="synonym">Geophilus maritimus</name>
    <dbReference type="NCBI Taxonomy" id="126957"/>
    <lineage>
        <taxon>Eukaryota</taxon>
        <taxon>Metazoa</taxon>
        <taxon>Ecdysozoa</taxon>
        <taxon>Arthropoda</taxon>
        <taxon>Myriapoda</taxon>
        <taxon>Chilopoda</taxon>
        <taxon>Pleurostigmophora</taxon>
        <taxon>Geophilomorpha</taxon>
        <taxon>Linotaeniidae</taxon>
        <taxon>Strigamia</taxon>
    </lineage>
</organism>
<dbReference type="InterPro" id="IPR036291">
    <property type="entry name" value="NAD(P)-bd_dom_sf"/>
</dbReference>
<evidence type="ECO:0000313" key="5">
    <source>
        <dbReference type="Proteomes" id="UP000014500"/>
    </source>
</evidence>
<feature type="signal peptide" evidence="3">
    <location>
        <begin position="1"/>
        <end position="18"/>
    </location>
</feature>
<name>T1JBH6_STRMM</name>
<dbReference type="PRINTS" id="PR00080">
    <property type="entry name" value="SDRFAMILY"/>
</dbReference>
<evidence type="ECO:0000313" key="4">
    <source>
        <dbReference type="EnsemblMetazoa" id="SMAR011122-PA"/>
    </source>
</evidence>
<dbReference type="OMA" id="MELACHN"/>
<reference evidence="4" key="2">
    <citation type="submission" date="2015-02" db="UniProtKB">
        <authorList>
            <consortium name="EnsemblMetazoa"/>
        </authorList>
    </citation>
    <scope>IDENTIFICATION</scope>
</reference>
<evidence type="ECO:0000256" key="3">
    <source>
        <dbReference type="SAM" id="SignalP"/>
    </source>
</evidence>
<protein>
    <submittedName>
        <fullName evidence="4">Uncharacterized protein</fullName>
    </submittedName>
</protein>
<dbReference type="PANTHER" id="PTHR43313">
    <property type="entry name" value="SHORT-CHAIN DEHYDROGENASE/REDUCTASE FAMILY 9C"/>
    <property type="match status" value="1"/>
</dbReference>
<keyword evidence="5" id="KW-1185">Reference proteome</keyword>
<keyword evidence="3" id="KW-0732">Signal</keyword>
<dbReference type="PANTHER" id="PTHR43313:SF36">
    <property type="entry name" value="D-BETA-HYDROXYBUTYRATE DEHYDROGENASE, MITOCHONDRIAL"/>
    <property type="match status" value="1"/>
</dbReference>
<dbReference type="HOGENOM" id="CLU_010194_2_0_1"/>
<dbReference type="GO" id="GO:0016491">
    <property type="term" value="F:oxidoreductase activity"/>
    <property type="evidence" value="ECO:0007669"/>
    <property type="project" value="UniProtKB-KW"/>
</dbReference>
<dbReference type="Proteomes" id="UP000014500">
    <property type="component" value="Unassembled WGS sequence"/>
</dbReference>
<dbReference type="eggNOG" id="KOG1610">
    <property type="taxonomic scope" value="Eukaryota"/>
</dbReference>
<reference evidence="5" key="1">
    <citation type="submission" date="2011-05" db="EMBL/GenBank/DDBJ databases">
        <authorList>
            <person name="Richards S.R."/>
            <person name="Qu J."/>
            <person name="Jiang H."/>
            <person name="Jhangiani S.N."/>
            <person name="Agravi P."/>
            <person name="Goodspeed R."/>
            <person name="Gross S."/>
            <person name="Mandapat C."/>
            <person name="Jackson L."/>
            <person name="Mathew T."/>
            <person name="Pu L."/>
            <person name="Thornton R."/>
            <person name="Saada N."/>
            <person name="Wilczek-Boney K.B."/>
            <person name="Lee S."/>
            <person name="Kovar C."/>
            <person name="Wu Y."/>
            <person name="Scherer S.E."/>
            <person name="Worley K.C."/>
            <person name="Muzny D.M."/>
            <person name="Gibbs R."/>
        </authorList>
    </citation>
    <scope>NUCLEOTIDE SEQUENCE</scope>
    <source>
        <strain evidence="5">Brora</strain>
    </source>
</reference>
<evidence type="ECO:0000256" key="2">
    <source>
        <dbReference type="RuleBase" id="RU000363"/>
    </source>
</evidence>
<dbReference type="InterPro" id="IPR002347">
    <property type="entry name" value="SDR_fam"/>
</dbReference>
<dbReference type="PRINTS" id="PR00081">
    <property type="entry name" value="GDHRDH"/>
</dbReference>
<dbReference type="SUPFAM" id="SSF51735">
    <property type="entry name" value="NAD(P)-binding Rossmann-fold domains"/>
    <property type="match status" value="1"/>
</dbReference>
<dbReference type="GO" id="GO:0008202">
    <property type="term" value="P:steroid metabolic process"/>
    <property type="evidence" value="ECO:0007669"/>
    <property type="project" value="TreeGrafter"/>
</dbReference>
<proteinExistence type="inferred from homology"/>
<dbReference type="PhylomeDB" id="T1JBH6"/>